<sequence length="171" mass="18888">MVVLRGASFRPSTTQAAVWKDKAGTRDQWGAEKAKMTPRNLSHLLSARQRRLQSLTEVKLSSEILAVPGETDMPRTNCWRWSDASFHLGDLVRKPRCQRYVEPANLRSLSECSPAPMSIAGWDKPRPANVVIPGRRTPPSTPAFIVESLAVINCLGSCCSDASVNVRRTTT</sequence>
<name>A0A1Y1ZUR7_9PLEO</name>
<dbReference type="EMBL" id="MCFA01000037">
    <property type="protein sequence ID" value="ORY13962.1"/>
    <property type="molecule type" value="Genomic_DNA"/>
</dbReference>
<dbReference type="AlphaFoldDB" id="A0A1Y1ZUR7"/>
<keyword evidence="2" id="KW-1185">Reference proteome</keyword>
<protein>
    <submittedName>
        <fullName evidence="1">Uncharacterized protein</fullName>
    </submittedName>
</protein>
<evidence type="ECO:0000313" key="2">
    <source>
        <dbReference type="Proteomes" id="UP000193144"/>
    </source>
</evidence>
<comment type="caution">
    <text evidence="1">The sequence shown here is derived from an EMBL/GenBank/DDBJ whole genome shotgun (WGS) entry which is preliminary data.</text>
</comment>
<proteinExistence type="predicted"/>
<dbReference type="Proteomes" id="UP000193144">
    <property type="component" value="Unassembled WGS sequence"/>
</dbReference>
<accession>A0A1Y1ZUR7</accession>
<organism evidence="1 2">
    <name type="scientific">Clohesyomyces aquaticus</name>
    <dbReference type="NCBI Taxonomy" id="1231657"/>
    <lineage>
        <taxon>Eukaryota</taxon>
        <taxon>Fungi</taxon>
        <taxon>Dikarya</taxon>
        <taxon>Ascomycota</taxon>
        <taxon>Pezizomycotina</taxon>
        <taxon>Dothideomycetes</taxon>
        <taxon>Pleosporomycetidae</taxon>
        <taxon>Pleosporales</taxon>
        <taxon>Lindgomycetaceae</taxon>
        <taxon>Clohesyomyces</taxon>
    </lineage>
</organism>
<reference evidence="1 2" key="1">
    <citation type="submission" date="2016-07" db="EMBL/GenBank/DDBJ databases">
        <title>Pervasive Adenine N6-methylation of Active Genes in Fungi.</title>
        <authorList>
            <consortium name="DOE Joint Genome Institute"/>
            <person name="Mondo S.J."/>
            <person name="Dannebaum R.O."/>
            <person name="Kuo R.C."/>
            <person name="Labutti K."/>
            <person name="Haridas S."/>
            <person name="Kuo A."/>
            <person name="Salamov A."/>
            <person name="Ahrendt S.R."/>
            <person name="Lipzen A."/>
            <person name="Sullivan W."/>
            <person name="Andreopoulos W.B."/>
            <person name="Clum A."/>
            <person name="Lindquist E."/>
            <person name="Daum C."/>
            <person name="Ramamoorthy G.K."/>
            <person name="Gryganskyi A."/>
            <person name="Culley D."/>
            <person name="Magnuson J.K."/>
            <person name="James T.Y."/>
            <person name="O'Malley M.A."/>
            <person name="Stajich J.E."/>
            <person name="Spatafora J.W."/>
            <person name="Visel A."/>
            <person name="Grigoriev I.V."/>
        </authorList>
    </citation>
    <scope>NUCLEOTIDE SEQUENCE [LARGE SCALE GENOMIC DNA]</scope>
    <source>
        <strain evidence="1 2">CBS 115471</strain>
    </source>
</reference>
<evidence type="ECO:0000313" key="1">
    <source>
        <dbReference type="EMBL" id="ORY13962.1"/>
    </source>
</evidence>
<gene>
    <name evidence="1" type="ORF">BCR34DRAFT_249856</name>
</gene>